<comment type="subunit">
    <text evidence="8">Homodimer. Interacts with FtsZ.</text>
</comment>
<protein>
    <recommendedName>
        <fullName evidence="2">Cell division protein ZapA</fullName>
    </recommendedName>
    <alternativeName>
        <fullName evidence="9">Z ring-associated protein ZapA</fullName>
    </alternativeName>
</protein>
<keyword evidence="5" id="KW-0717">Septation</keyword>
<proteinExistence type="predicted"/>
<dbReference type="Proteomes" id="UP000631034">
    <property type="component" value="Unassembled WGS sequence"/>
</dbReference>
<evidence type="ECO:0000256" key="4">
    <source>
        <dbReference type="ARBA" id="ARBA00022618"/>
    </source>
</evidence>
<keyword evidence="3" id="KW-0963">Cytoplasm</keyword>
<keyword evidence="6" id="KW-0131">Cell cycle</keyword>
<evidence type="ECO:0000256" key="1">
    <source>
        <dbReference type="ARBA" id="ARBA00004496"/>
    </source>
</evidence>
<dbReference type="PANTHER" id="PTHR34981:SF1">
    <property type="entry name" value="CELL DIVISION PROTEIN ZAPA"/>
    <property type="match status" value="1"/>
</dbReference>
<evidence type="ECO:0000256" key="5">
    <source>
        <dbReference type="ARBA" id="ARBA00023210"/>
    </source>
</evidence>
<evidence type="ECO:0000313" key="10">
    <source>
        <dbReference type="EMBL" id="MBE1236068.1"/>
    </source>
</evidence>
<dbReference type="EMBL" id="JACZHT010000001">
    <property type="protein sequence ID" value="MBE1236068.1"/>
    <property type="molecule type" value="Genomic_DNA"/>
</dbReference>
<evidence type="ECO:0000256" key="6">
    <source>
        <dbReference type="ARBA" id="ARBA00023306"/>
    </source>
</evidence>
<dbReference type="SUPFAM" id="SSF102829">
    <property type="entry name" value="Cell division protein ZapA-like"/>
    <property type="match status" value="1"/>
</dbReference>
<dbReference type="Gene3D" id="3.30.160.880">
    <property type="entry name" value="Cell division protein ZapA protomer, N-terminal domain"/>
    <property type="match status" value="1"/>
</dbReference>
<dbReference type="PANTHER" id="PTHR34981">
    <property type="entry name" value="CELL DIVISION PROTEIN ZAPA"/>
    <property type="match status" value="1"/>
</dbReference>
<reference evidence="10" key="1">
    <citation type="submission" date="2020-10" db="EMBL/GenBank/DDBJ databases">
        <title>Genome sequence of the unusual species of purple photosynthetic bacteria, Phaeovibrio sulfidiphilus DSM 23193, type strain.</title>
        <authorList>
            <person name="Kyndt J.A."/>
            <person name="Meyer T.E."/>
        </authorList>
    </citation>
    <scope>NUCLEOTIDE SEQUENCE</scope>
    <source>
        <strain evidence="10">DSM 23193</strain>
    </source>
</reference>
<evidence type="ECO:0000256" key="8">
    <source>
        <dbReference type="ARBA" id="ARBA00026068"/>
    </source>
</evidence>
<comment type="caution">
    <text evidence="10">The sequence shown here is derived from an EMBL/GenBank/DDBJ whole genome shotgun (WGS) entry which is preliminary data.</text>
</comment>
<evidence type="ECO:0000256" key="3">
    <source>
        <dbReference type="ARBA" id="ARBA00022490"/>
    </source>
</evidence>
<dbReference type="RefSeq" id="WP_192532955.1">
    <property type="nucleotide sequence ID" value="NZ_JACZHT010000001.1"/>
</dbReference>
<dbReference type="Pfam" id="PF05164">
    <property type="entry name" value="ZapA"/>
    <property type="match status" value="1"/>
</dbReference>
<dbReference type="GO" id="GO:0030428">
    <property type="term" value="C:cell septum"/>
    <property type="evidence" value="ECO:0007669"/>
    <property type="project" value="TreeGrafter"/>
</dbReference>
<evidence type="ECO:0000256" key="7">
    <source>
        <dbReference type="ARBA" id="ARBA00024910"/>
    </source>
</evidence>
<dbReference type="GO" id="GO:0005829">
    <property type="term" value="C:cytosol"/>
    <property type="evidence" value="ECO:0007669"/>
    <property type="project" value="TreeGrafter"/>
</dbReference>
<dbReference type="GO" id="GO:0032153">
    <property type="term" value="C:cell division site"/>
    <property type="evidence" value="ECO:0007669"/>
    <property type="project" value="TreeGrafter"/>
</dbReference>
<dbReference type="InterPro" id="IPR036192">
    <property type="entry name" value="Cell_div_ZapA-like_sf"/>
</dbReference>
<comment type="function">
    <text evidence="7">Activator of cell division through the inhibition of FtsZ GTPase activity, therefore promoting FtsZ assembly into bundles of protofilaments necessary for the formation of the division Z ring. It is recruited early at mid-cell but it is not essential for cell division.</text>
</comment>
<sequence length="119" mass="13201">MPTLPIQINGKTYRIACEDGQEEHLVRLGQYVDHRCRQLLSSVGHVHENLMFVMVSLLIADELSDVSAELHDLRKALGAGPDEDGDGPSARELAEEKLARVIERLTSRIEGIAEGLERT</sequence>
<accession>A0A8J6YWP9</accession>
<dbReference type="GO" id="GO:0000921">
    <property type="term" value="P:septin ring assembly"/>
    <property type="evidence" value="ECO:0007669"/>
    <property type="project" value="TreeGrafter"/>
</dbReference>
<dbReference type="InterPro" id="IPR007838">
    <property type="entry name" value="Cell_div_ZapA-like"/>
</dbReference>
<keyword evidence="4 10" id="KW-0132">Cell division</keyword>
<evidence type="ECO:0000256" key="2">
    <source>
        <dbReference type="ARBA" id="ARBA00015195"/>
    </source>
</evidence>
<dbReference type="AlphaFoldDB" id="A0A8J6YWP9"/>
<keyword evidence="11" id="KW-1185">Reference proteome</keyword>
<dbReference type="InterPro" id="IPR042233">
    <property type="entry name" value="Cell_div_ZapA_N"/>
</dbReference>
<organism evidence="10 11">
    <name type="scientific">Phaeovibrio sulfidiphilus</name>
    <dbReference type="NCBI Taxonomy" id="1220600"/>
    <lineage>
        <taxon>Bacteria</taxon>
        <taxon>Pseudomonadati</taxon>
        <taxon>Pseudomonadota</taxon>
        <taxon>Alphaproteobacteria</taxon>
        <taxon>Rhodospirillales</taxon>
        <taxon>Rhodospirillaceae</taxon>
        <taxon>Phaeovibrio</taxon>
    </lineage>
</organism>
<evidence type="ECO:0000256" key="9">
    <source>
        <dbReference type="ARBA" id="ARBA00033158"/>
    </source>
</evidence>
<dbReference type="GO" id="GO:0000917">
    <property type="term" value="P:division septum assembly"/>
    <property type="evidence" value="ECO:0007669"/>
    <property type="project" value="UniProtKB-KW"/>
</dbReference>
<name>A0A8J6YWP9_9PROT</name>
<dbReference type="GO" id="GO:0043093">
    <property type="term" value="P:FtsZ-dependent cytokinesis"/>
    <property type="evidence" value="ECO:0007669"/>
    <property type="project" value="TreeGrafter"/>
</dbReference>
<evidence type="ECO:0000313" key="11">
    <source>
        <dbReference type="Proteomes" id="UP000631034"/>
    </source>
</evidence>
<gene>
    <name evidence="10" type="ORF">IHV25_00135</name>
</gene>
<comment type="subcellular location">
    <subcellularLocation>
        <location evidence="1">Cytoplasm</location>
    </subcellularLocation>
</comment>